<sequence>MNVTTCAGLCVSGSYACGEAAVRLRILLRPLHIIPRMLWTTNGGPTMVVSPMPEVRPREDVVANAVAKQMERLQILERRRSSEEVTFCLPVIICEHVDDDDSMCSTSSETVPRLTNNRRFLQVPGVDTAVERRPPN</sequence>
<dbReference type="EnsemblMetazoa" id="ISCW000408-RA">
    <property type="protein sequence ID" value="ISCW000408-PA"/>
    <property type="gene ID" value="ISCW000408"/>
</dbReference>
<organism>
    <name type="scientific">Ixodes scapularis</name>
    <name type="common">Black-legged tick</name>
    <name type="synonym">Deer tick</name>
    <dbReference type="NCBI Taxonomy" id="6945"/>
    <lineage>
        <taxon>Eukaryota</taxon>
        <taxon>Metazoa</taxon>
        <taxon>Ecdysozoa</taxon>
        <taxon>Arthropoda</taxon>
        <taxon>Chelicerata</taxon>
        <taxon>Arachnida</taxon>
        <taxon>Acari</taxon>
        <taxon>Parasitiformes</taxon>
        <taxon>Ixodida</taxon>
        <taxon>Ixodoidea</taxon>
        <taxon>Ixodidae</taxon>
        <taxon>Ixodinae</taxon>
        <taxon>Ixodes</taxon>
    </lineage>
</organism>
<reference evidence="1 3" key="1">
    <citation type="submission" date="2008-03" db="EMBL/GenBank/DDBJ databases">
        <title>Annotation of Ixodes scapularis.</title>
        <authorList>
            <consortium name="Ixodes scapularis Genome Project Consortium"/>
            <person name="Caler E."/>
            <person name="Hannick L.I."/>
            <person name="Bidwell S."/>
            <person name="Joardar V."/>
            <person name="Thiagarajan M."/>
            <person name="Amedeo P."/>
            <person name="Galinsky K.J."/>
            <person name="Schobel S."/>
            <person name="Inman J."/>
            <person name="Hostetler J."/>
            <person name="Miller J."/>
            <person name="Hammond M."/>
            <person name="Megy K."/>
            <person name="Lawson D."/>
            <person name="Kodira C."/>
            <person name="Sutton G."/>
            <person name="Meyer J."/>
            <person name="Hill C.A."/>
            <person name="Birren B."/>
            <person name="Nene V."/>
            <person name="Collins F."/>
            <person name="Alarcon-Chaidez F."/>
            <person name="Wikel S."/>
            <person name="Strausberg R."/>
        </authorList>
    </citation>
    <scope>NUCLEOTIDE SEQUENCE [LARGE SCALE GENOMIC DNA]</scope>
    <source>
        <strain evidence="3">Wikel</strain>
        <strain evidence="1">Wikel colony</strain>
    </source>
</reference>
<evidence type="ECO:0000313" key="1">
    <source>
        <dbReference type="EMBL" id="EEC01027.1"/>
    </source>
</evidence>
<reference evidence="2" key="2">
    <citation type="submission" date="2020-05" db="UniProtKB">
        <authorList>
            <consortium name="EnsemblMetazoa"/>
        </authorList>
    </citation>
    <scope>IDENTIFICATION</scope>
    <source>
        <strain evidence="2">wikel</strain>
    </source>
</reference>
<name>B7P355_IXOSC</name>
<evidence type="ECO:0000313" key="2">
    <source>
        <dbReference type="EnsemblMetazoa" id="ISCW000408-PA"/>
    </source>
</evidence>
<dbReference type="InParanoid" id="B7P355"/>
<dbReference type="AlphaFoldDB" id="B7P355"/>
<dbReference type="EMBL" id="DS626740">
    <property type="protein sequence ID" value="EEC01027.1"/>
    <property type="molecule type" value="Genomic_DNA"/>
</dbReference>
<dbReference type="PaxDb" id="6945-B7P355"/>
<dbReference type="VEuPathDB" id="VectorBase:ISCI000408"/>
<evidence type="ECO:0000313" key="3">
    <source>
        <dbReference type="Proteomes" id="UP000001555"/>
    </source>
</evidence>
<keyword evidence="3" id="KW-1185">Reference proteome</keyword>
<protein>
    <submittedName>
        <fullName evidence="1 2">Uncharacterized protein</fullName>
    </submittedName>
</protein>
<accession>B7P355</accession>
<dbReference type="HOGENOM" id="CLU_1877689_0_0_1"/>
<proteinExistence type="predicted"/>
<gene>
    <name evidence="1" type="ORF">IscW_ISCW000408</name>
</gene>
<dbReference type="VEuPathDB" id="VectorBase:ISCW000408"/>
<dbReference type="Proteomes" id="UP000001555">
    <property type="component" value="Unassembled WGS sequence"/>
</dbReference>
<dbReference type="EMBL" id="ABJB011125502">
    <property type="status" value="NOT_ANNOTATED_CDS"/>
    <property type="molecule type" value="Genomic_DNA"/>
</dbReference>